<dbReference type="InterPro" id="IPR019236">
    <property type="entry name" value="APP1_cat"/>
</dbReference>
<gene>
    <name evidence="2" type="ORF">SAMN04488045_2171</name>
</gene>
<dbReference type="RefSeq" id="WP_103910506.1">
    <property type="nucleotide sequence ID" value="NZ_FNUZ01000003.1"/>
</dbReference>
<dbReference type="SUPFAM" id="SSF56784">
    <property type="entry name" value="HAD-like"/>
    <property type="match status" value="1"/>
</dbReference>
<reference evidence="2 3" key="1">
    <citation type="submission" date="2016-10" db="EMBL/GenBank/DDBJ databases">
        <authorList>
            <person name="de Groot N.N."/>
        </authorList>
    </citation>
    <scope>NUCLEOTIDE SEQUENCE [LARGE SCALE GENOMIC DNA]</scope>
    <source>
        <strain evidence="2 3">DSM 26915</strain>
    </source>
</reference>
<protein>
    <submittedName>
        <fullName evidence="2">Uncharacterized conserved protein</fullName>
    </submittedName>
</protein>
<dbReference type="Gene3D" id="3.40.50.1000">
    <property type="entry name" value="HAD superfamily/HAD-like"/>
    <property type="match status" value="1"/>
</dbReference>
<dbReference type="AlphaFoldDB" id="A0A1H5YMI0"/>
<name>A0A1H5YMI0_9RHOB</name>
<dbReference type="Proteomes" id="UP000236752">
    <property type="component" value="Unassembled WGS sequence"/>
</dbReference>
<dbReference type="InterPro" id="IPR036412">
    <property type="entry name" value="HAD-like_sf"/>
</dbReference>
<dbReference type="OrthoDB" id="9789875at2"/>
<keyword evidence="3" id="KW-1185">Reference proteome</keyword>
<dbReference type="EMBL" id="FNUZ01000003">
    <property type="protein sequence ID" value="SEG25278.1"/>
    <property type="molecule type" value="Genomic_DNA"/>
</dbReference>
<evidence type="ECO:0000313" key="3">
    <source>
        <dbReference type="Proteomes" id="UP000236752"/>
    </source>
</evidence>
<evidence type="ECO:0000313" key="2">
    <source>
        <dbReference type="EMBL" id="SEG25278.1"/>
    </source>
</evidence>
<dbReference type="InterPro" id="IPR052935">
    <property type="entry name" value="Mg2+_PAP"/>
</dbReference>
<dbReference type="Pfam" id="PF09949">
    <property type="entry name" value="APP1_cat"/>
    <property type="match status" value="1"/>
</dbReference>
<sequence>MKAILAKIFHPVERLFDGMRRKKRPDSVVIDPYLGFATPEHIVLRGRVLKKLKRTNPVLDASWITNLRQMVSLFLTDEVAGVTITAGEVTGITDEEGYFTLHLPRDPAWEGWQTVHVSAENGDDTDLAVFLPPKDAPYAVVSDIDDTVMETGAYSIFRNLWTSLTGSALSRHIYPDAVELMQRFADEKAPIYFVSSSPWNLHHFLQRIFTRAGLPRAPMFLRDLGLSDKQFISGTHGNHKGSAIDTLIAAHPELEFVLIGDTGQHDPRVYLDAAKRHPGRIRQVIFREPGKGADKRDLADIEAIKSLGIPVAHGPDFRPVLDAD</sequence>
<dbReference type="GO" id="GO:0008195">
    <property type="term" value="F:phosphatidate phosphatase activity"/>
    <property type="evidence" value="ECO:0007669"/>
    <property type="project" value="InterPro"/>
</dbReference>
<dbReference type="PANTHER" id="PTHR28208">
    <property type="entry name" value="PHOSPHATIDATE PHOSPHATASE APP1"/>
    <property type="match status" value="1"/>
</dbReference>
<feature type="domain" description="Phosphatidate phosphatase APP1 catalytic" evidence="1">
    <location>
        <begin position="139"/>
        <end position="287"/>
    </location>
</feature>
<organism evidence="2 3">
    <name type="scientific">Thalassococcus halodurans</name>
    <dbReference type="NCBI Taxonomy" id="373675"/>
    <lineage>
        <taxon>Bacteria</taxon>
        <taxon>Pseudomonadati</taxon>
        <taxon>Pseudomonadota</taxon>
        <taxon>Alphaproteobacteria</taxon>
        <taxon>Rhodobacterales</taxon>
        <taxon>Roseobacteraceae</taxon>
        <taxon>Thalassococcus</taxon>
    </lineage>
</organism>
<dbReference type="PANTHER" id="PTHR28208:SF3">
    <property type="entry name" value="PHOSPHATIDATE PHOSPHATASE APP1"/>
    <property type="match status" value="1"/>
</dbReference>
<proteinExistence type="predicted"/>
<dbReference type="InterPro" id="IPR023214">
    <property type="entry name" value="HAD_sf"/>
</dbReference>
<evidence type="ECO:0000259" key="1">
    <source>
        <dbReference type="Pfam" id="PF09949"/>
    </source>
</evidence>
<accession>A0A1H5YMI0</accession>